<dbReference type="InterPro" id="IPR000711">
    <property type="entry name" value="ATPase_OSCP/dsu"/>
</dbReference>
<keyword evidence="8" id="KW-0793">Thylakoid</keyword>
<evidence type="ECO:0000256" key="1">
    <source>
        <dbReference type="ARBA" id="ARBA00004370"/>
    </source>
</evidence>
<keyword evidence="9" id="KW-0150">Chloroplast</keyword>
<proteinExistence type="inferred from homology"/>
<comment type="function">
    <text evidence="8">This protein is part of the stalk that links CF(0) to CF(1). It either transmits conformational changes from CF(0) to CF(1) or is implicated in proton conduction.</text>
</comment>
<dbReference type="GO" id="GO:0046933">
    <property type="term" value="F:proton-transporting ATP synthase activity, rotational mechanism"/>
    <property type="evidence" value="ECO:0007669"/>
    <property type="project" value="UniProtKB-UniRule"/>
</dbReference>
<evidence type="ECO:0000256" key="6">
    <source>
        <dbReference type="ARBA" id="ARBA00023136"/>
    </source>
</evidence>
<name>A0A1Z1MG66_9FLOR</name>
<evidence type="ECO:0000256" key="8">
    <source>
        <dbReference type="HAMAP-Rule" id="MF_01416"/>
    </source>
</evidence>
<comment type="subunit">
    <text evidence="8">F-type ATPases have 2 components, F(1) - the catalytic core - and F(0) - the membrane proton channel. F(1) has five subunits: alpha(3), beta(3), gamma(1), delta(1), epsilon(1). CF(0) has four main subunits: a(1), b(1), b'(1) and c(10-14). The alpha and beta chains form an alternating ring which encloses part of the gamma chain. F(1) is attached to F(0) by a central stalk formed by the gamma and epsilon chains, while a peripheral stalk is formed by the delta, b and b' chains.</text>
</comment>
<dbReference type="EMBL" id="MF101435">
    <property type="protein sequence ID" value="ARW64966.1"/>
    <property type="molecule type" value="Genomic_DNA"/>
</dbReference>
<evidence type="ECO:0000313" key="9">
    <source>
        <dbReference type="EMBL" id="ARW64966.1"/>
    </source>
</evidence>
<sequence length="184" mass="20749">MSNQNLEEKVALPYADALISYAQSLNVLKKCSQELSLVSRILSESEELKAFLLNPLTARLVKKEVLKDIFSNEVEEFIMNFLFILVDRRRIAFLNTIINKYFDLVYSLESVSIAELYSAVDLSETQQESLIDKIKALTASKEIKLICKKDSSLIGGFIIKIGSKVIDSSIAGKLNKMSLYLSRN</sequence>
<evidence type="ECO:0000256" key="7">
    <source>
        <dbReference type="ARBA" id="ARBA00023310"/>
    </source>
</evidence>
<geneLocation type="chloroplast" evidence="9"/>
<dbReference type="PANTHER" id="PTHR11910">
    <property type="entry name" value="ATP SYNTHASE DELTA CHAIN"/>
    <property type="match status" value="1"/>
</dbReference>
<keyword evidence="7 8" id="KW-0066">ATP synthesis</keyword>
<dbReference type="HAMAP" id="MF_01416">
    <property type="entry name" value="ATP_synth_delta_bact"/>
    <property type="match status" value="1"/>
</dbReference>
<dbReference type="GO" id="GO:0009535">
    <property type="term" value="C:chloroplast thylakoid membrane"/>
    <property type="evidence" value="ECO:0007669"/>
    <property type="project" value="UniProtKB-SubCell"/>
</dbReference>
<evidence type="ECO:0000256" key="4">
    <source>
        <dbReference type="ARBA" id="ARBA00022781"/>
    </source>
</evidence>
<evidence type="ECO:0000256" key="3">
    <source>
        <dbReference type="ARBA" id="ARBA00022448"/>
    </source>
</evidence>
<keyword evidence="5 8" id="KW-0406">Ion transport</keyword>
<accession>A0A1Z1MG66</accession>
<organism evidence="9">
    <name type="scientific">Polysiphonia sertularioides</name>
    <dbReference type="NCBI Taxonomy" id="945028"/>
    <lineage>
        <taxon>Eukaryota</taxon>
        <taxon>Rhodophyta</taxon>
        <taxon>Florideophyceae</taxon>
        <taxon>Rhodymeniophycidae</taxon>
        <taxon>Ceramiales</taxon>
        <taxon>Rhodomelaceae</taxon>
        <taxon>Polysiphonioideae</taxon>
        <taxon>Polysiphonia</taxon>
    </lineage>
</organism>
<keyword evidence="3 8" id="KW-0813">Transport</keyword>
<evidence type="ECO:0000256" key="5">
    <source>
        <dbReference type="ARBA" id="ARBA00023065"/>
    </source>
</evidence>
<keyword evidence="8" id="KW-0139">CF(1)</keyword>
<comment type="function">
    <text evidence="8">F(1)F(0) ATP synthase produces ATP from ADP in the presence of a proton or sodium gradient. F-type ATPases consist of two structural domains, F(1) containing the extramembraneous catalytic core and F(0) containing the membrane proton channel, linked together by a central stalk and a peripheral stalk. During catalysis, ATP synthesis in the catalytic domain of F(1) is coupled via a rotary mechanism of the central stalk subunits to proton translocation.</text>
</comment>
<dbReference type="NCBIfam" id="TIGR01145">
    <property type="entry name" value="ATP_synt_delta"/>
    <property type="match status" value="1"/>
</dbReference>
<dbReference type="InterPro" id="IPR026015">
    <property type="entry name" value="ATP_synth_OSCP/delta_N_sf"/>
</dbReference>
<comment type="similarity">
    <text evidence="2 8">Belongs to the ATPase delta chain family.</text>
</comment>
<keyword evidence="4 8" id="KW-0375">Hydrogen ion transport</keyword>
<dbReference type="GO" id="GO:0045259">
    <property type="term" value="C:proton-transporting ATP synthase complex"/>
    <property type="evidence" value="ECO:0007669"/>
    <property type="project" value="UniProtKB-KW"/>
</dbReference>
<comment type="subcellular location">
    <subcellularLocation>
        <location evidence="1">Membrane</location>
    </subcellularLocation>
    <subcellularLocation>
        <location evidence="8">Plastid</location>
        <location evidence="8">Chloroplast thylakoid membrane</location>
        <topology evidence="8">Peripheral membrane protein</topology>
    </subcellularLocation>
</comment>
<dbReference type="PRINTS" id="PR00125">
    <property type="entry name" value="ATPASEDELTA"/>
</dbReference>
<keyword evidence="6 8" id="KW-0472">Membrane</keyword>
<dbReference type="Pfam" id="PF00213">
    <property type="entry name" value="OSCP"/>
    <property type="match status" value="1"/>
</dbReference>
<keyword evidence="9" id="KW-0934">Plastid</keyword>
<dbReference type="Gene3D" id="1.10.520.20">
    <property type="entry name" value="N-terminal domain of the delta subunit of the F1F0-ATP synthase"/>
    <property type="match status" value="1"/>
</dbReference>
<dbReference type="SUPFAM" id="SSF47928">
    <property type="entry name" value="N-terminal domain of the delta subunit of the F1F0-ATP synthase"/>
    <property type="match status" value="1"/>
</dbReference>
<gene>
    <name evidence="8 9" type="primary">atpD</name>
</gene>
<evidence type="ECO:0000256" key="2">
    <source>
        <dbReference type="ARBA" id="ARBA00007046"/>
    </source>
</evidence>
<dbReference type="AlphaFoldDB" id="A0A1Z1MG66"/>
<protein>
    <recommendedName>
        <fullName evidence="8">ATP synthase subunit delta, chloroplastic</fullName>
    </recommendedName>
    <alternativeName>
        <fullName evidence="8">ATP synthase F(1) sector subunit delta</fullName>
    </alternativeName>
    <alternativeName>
        <fullName evidence="8">F-type ATPase subunit delta</fullName>
    </alternativeName>
</protein>
<reference evidence="9" key="1">
    <citation type="journal article" date="2017" name="J. Phycol.">
        <title>Analysis of chloroplast genomes and a supermatrix inform reclassification of the Rhodomelaceae (Rhodophyta).</title>
        <authorList>
            <person name="Diaz-Tapia P."/>
            <person name="Maggs C.A."/>
            <person name="West J.A."/>
            <person name="Verbruggen H."/>
        </authorList>
    </citation>
    <scope>NUCLEOTIDE SEQUENCE</scope>
    <source>
        <strain evidence="9">PD0001</strain>
    </source>
</reference>